<feature type="domain" description="Rhodanese" evidence="3">
    <location>
        <begin position="198"/>
        <end position="284"/>
    </location>
</feature>
<dbReference type="Gene3D" id="3.40.250.10">
    <property type="entry name" value="Rhodanese-like domain"/>
    <property type="match status" value="2"/>
</dbReference>
<dbReference type="AlphaFoldDB" id="A0A1E7R338"/>
<dbReference type="EMBL" id="MKKK01000045">
    <property type="protein sequence ID" value="OEY93750.1"/>
    <property type="molecule type" value="Genomic_DNA"/>
</dbReference>
<dbReference type="Proteomes" id="UP000185895">
    <property type="component" value="Unassembled WGS sequence"/>
</dbReference>
<keyword evidence="5" id="KW-1185">Reference proteome</keyword>
<dbReference type="InterPro" id="IPR036873">
    <property type="entry name" value="Rhodanese-like_dom_sf"/>
</dbReference>
<comment type="caution">
    <text evidence="4">The sequence shown here is derived from an EMBL/GenBank/DDBJ whole genome shotgun (WGS) entry which is preliminary data.</text>
</comment>
<dbReference type="InterPro" id="IPR045078">
    <property type="entry name" value="TST/MPST-like"/>
</dbReference>
<organism evidence="4 5">
    <name type="scientific">Acinetobacter qingfengensis</name>
    <dbReference type="NCBI Taxonomy" id="1262585"/>
    <lineage>
        <taxon>Bacteria</taxon>
        <taxon>Pseudomonadati</taxon>
        <taxon>Pseudomonadota</taxon>
        <taxon>Gammaproteobacteria</taxon>
        <taxon>Moraxellales</taxon>
        <taxon>Moraxellaceae</taxon>
        <taxon>Acinetobacter</taxon>
    </lineage>
</organism>
<feature type="domain" description="Rhodanese" evidence="3">
    <location>
        <begin position="35"/>
        <end position="139"/>
    </location>
</feature>
<sequence length="286" mass="31660">MLIECDALSDLLIQQQTNVVVIDATVQLASPQFDGDYRVESGYMLWKAEHIPTAIHVDQYQDFADTNKAYSFAPPDVATAQNFLRHLGIRQDSQVVIYDCRDGIWAARLWWVLASFGVYSRILNGGLSAWKRATYPVIQGEPAYNPSITIGDIILTSQSGYWADINDVEQALQSDDSTLVCALGQAQFLGTAVSRYARRGSIPDSINIPARNFIGTDNKYIAEQDILKILADYDLPQQHTILYCGGGISACVLAVAIRLVSDTAFSIYDGSLQQWAQQPQRPLFVG</sequence>
<dbReference type="STRING" id="1262585.BJI46_04685"/>
<dbReference type="PANTHER" id="PTHR11364">
    <property type="entry name" value="THIOSULFATE SULFERTANSFERASE"/>
    <property type="match status" value="1"/>
</dbReference>
<dbReference type="Pfam" id="PF00581">
    <property type="entry name" value="Rhodanese"/>
    <property type="match status" value="2"/>
</dbReference>
<evidence type="ECO:0000313" key="5">
    <source>
        <dbReference type="Proteomes" id="UP000185895"/>
    </source>
</evidence>
<dbReference type="CDD" id="cd01448">
    <property type="entry name" value="TST_Repeat_1"/>
    <property type="match status" value="1"/>
</dbReference>
<proteinExistence type="predicted"/>
<reference evidence="4 5" key="1">
    <citation type="submission" date="2016-09" db="EMBL/GenBank/DDBJ databases">
        <authorList>
            <person name="Capua I."/>
            <person name="De Benedictis P."/>
            <person name="Joannis T."/>
            <person name="Lombin L.H."/>
            <person name="Cattoli G."/>
        </authorList>
    </citation>
    <scope>NUCLEOTIDE SEQUENCE [LARGE SCALE GENOMIC DNA]</scope>
    <source>
        <strain evidence="4 5">ANC 4671</strain>
    </source>
</reference>
<dbReference type="InterPro" id="IPR001763">
    <property type="entry name" value="Rhodanese-like_dom"/>
</dbReference>
<dbReference type="GO" id="GO:0004792">
    <property type="term" value="F:thiosulfate-cyanide sulfurtransferase activity"/>
    <property type="evidence" value="ECO:0007669"/>
    <property type="project" value="TreeGrafter"/>
</dbReference>
<name>A0A1E7R338_9GAMM</name>
<evidence type="ECO:0000313" key="4">
    <source>
        <dbReference type="EMBL" id="OEY93750.1"/>
    </source>
</evidence>
<evidence type="ECO:0000256" key="1">
    <source>
        <dbReference type="ARBA" id="ARBA00022679"/>
    </source>
</evidence>
<dbReference type="SMART" id="SM00450">
    <property type="entry name" value="RHOD"/>
    <property type="match status" value="2"/>
</dbReference>
<evidence type="ECO:0000256" key="2">
    <source>
        <dbReference type="ARBA" id="ARBA00022737"/>
    </source>
</evidence>
<gene>
    <name evidence="4" type="ORF">BJI46_04685</name>
</gene>
<dbReference type="PANTHER" id="PTHR11364:SF27">
    <property type="entry name" value="SULFURTRANSFERASE"/>
    <property type="match status" value="1"/>
</dbReference>
<dbReference type="SUPFAM" id="SSF52821">
    <property type="entry name" value="Rhodanese/Cell cycle control phosphatase"/>
    <property type="match status" value="2"/>
</dbReference>
<protein>
    <recommendedName>
        <fullName evidence="3">Rhodanese domain-containing protein</fullName>
    </recommendedName>
</protein>
<keyword evidence="2" id="KW-0677">Repeat</keyword>
<evidence type="ECO:0000259" key="3">
    <source>
        <dbReference type="PROSITE" id="PS50206"/>
    </source>
</evidence>
<dbReference type="PROSITE" id="PS50206">
    <property type="entry name" value="RHODANESE_3"/>
    <property type="match status" value="2"/>
</dbReference>
<keyword evidence="1" id="KW-0808">Transferase</keyword>
<accession>A0A1E7R338</accession>